<accession>A0A1I1A9U6</accession>
<dbReference type="Proteomes" id="UP000199113">
    <property type="component" value="Unassembled WGS sequence"/>
</dbReference>
<dbReference type="AlphaFoldDB" id="A0A1I1A9U6"/>
<evidence type="ECO:0000313" key="5">
    <source>
        <dbReference type="Proteomes" id="UP000233565"/>
    </source>
</evidence>
<dbReference type="EMBL" id="PJBV01000011">
    <property type="protein sequence ID" value="PKH43436.1"/>
    <property type="molecule type" value="Genomic_DNA"/>
</dbReference>
<reference evidence="3" key="1">
    <citation type="submission" date="2016-10" db="EMBL/GenBank/DDBJ databases">
        <authorList>
            <person name="de Groot N.N."/>
        </authorList>
    </citation>
    <scope>NUCLEOTIDE SEQUENCE [LARGE SCALE GENOMIC DNA]</scope>
    <source>
        <strain evidence="3">CGMCC 1.10697</strain>
    </source>
</reference>
<sequence length="442" mass="47707">MAPTPPPLTAAAIAAMRHEVRASLDGRSGLDDAGRIDAIRALEQLACTVSAAQAALAAELADSVEADHESLGIPAERRGRGVASSIALARRESPHRGQRHLGLARIVRRELPRTWAAWRAGRITEWRATLMARETACLTLEDRLAVDEFVAADQEAFEAMSDRQVIAAAMAEGARLDAEAHVSRRRKAESERRVSMRPAPDTMVWLTALLPVADGVSAYAALLRDADSARAHGDQRSRGQVMADELVRRVTGGAGEVSTEPADRPVALNLVMPHDALLGSSDDPAHLDGFGLIPAELARELVAGAVDAGDELWLRRLYASPTSGELVAMDSRARLFRGGLRLFIRLRDQVCRTPWCNAPIRHADHVVDAAADGPTSGVNAEGLCEARNYAKRAPRWRARPGPDGTVITTTPTGHQHRSRAPALASFTRRDVPRLTVDYVLAT</sequence>
<evidence type="ECO:0000313" key="2">
    <source>
        <dbReference type="EMBL" id="PKH43436.1"/>
    </source>
</evidence>
<dbReference type="OrthoDB" id="5241234at2"/>
<organism evidence="3 4">
    <name type="scientific">Nocardioides alpinus</name>
    <dbReference type="NCBI Taxonomy" id="748909"/>
    <lineage>
        <taxon>Bacteria</taxon>
        <taxon>Bacillati</taxon>
        <taxon>Actinomycetota</taxon>
        <taxon>Actinomycetes</taxon>
        <taxon>Propionibacteriales</taxon>
        <taxon>Nocardioidaceae</taxon>
        <taxon>Nocardioides</taxon>
    </lineage>
</organism>
<protein>
    <submittedName>
        <fullName evidence="2">DUF222 domain-containing protein</fullName>
    </submittedName>
</protein>
<proteinExistence type="predicted"/>
<name>A0A1I1A9U6_9ACTN</name>
<evidence type="ECO:0000313" key="4">
    <source>
        <dbReference type="Proteomes" id="UP000199113"/>
    </source>
</evidence>
<keyword evidence="5" id="KW-1185">Reference proteome</keyword>
<dbReference type="Proteomes" id="UP000233565">
    <property type="component" value="Unassembled WGS sequence"/>
</dbReference>
<dbReference type="RefSeq" id="WP_091199948.1">
    <property type="nucleotide sequence ID" value="NZ_FOKC01000008.1"/>
</dbReference>
<gene>
    <name evidence="2" type="ORF">CXG46_02930</name>
    <name evidence="3" type="ORF">SAMN05192575_10856</name>
</gene>
<evidence type="ECO:0000256" key="1">
    <source>
        <dbReference type="SAM" id="MobiDB-lite"/>
    </source>
</evidence>
<dbReference type="EMBL" id="FOKC01000008">
    <property type="protein sequence ID" value="SFB34707.1"/>
    <property type="molecule type" value="Genomic_DNA"/>
</dbReference>
<dbReference type="STRING" id="748909.SAMN05192575_10856"/>
<evidence type="ECO:0000313" key="3">
    <source>
        <dbReference type="EMBL" id="SFB34707.1"/>
    </source>
</evidence>
<reference evidence="2 5" key="3">
    <citation type="submission" date="2017-12" db="EMBL/GenBank/DDBJ databases">
        <title>Pharmacopeia of the Arctic Ocean.</title>
        <authorList>
            <person name="Collins E."/>
            <person name="Ducluzeau A.-L."/>
        </authorList>
    </citation>
    <scope>NUCLEOTIDE SEQUENCE [LARGE SCALE GENOMIC DNA]</scope>
    <source>
        <strain evidence="2 5">DSM 23325</strain>
    </source>
</reference>
<reference evidence="4" key="2">
    <citation type="submission" date="2016-10" db="EMBL/GenBank/DDBJ databases">
        <authorList>
            <person name="Varghese N."/>
            <person name="Submissions S."/>
        </authorList>
    </citation>
    <scope>NUCLEOTIDE SEQUENCE [LARGE SCALE GENOMIC DNA]</scope>
    <source>
        <strain evidence="4">CGMCC 1.10697</strain>
    </source>
</reference>
<feature type="region of interest" description="Disordered" evidence="1">
    <location>
        <begin position="397"/>
        <end position="419"/>
    </location>
</feature>